<feature type="transmembrane region" description="Helical" evidence="2">
    <location>
        <begin position="12"/>
        <end position="33"/>
    </location>
</feature>
<comment type="similarity">
    <text evidence="1">Belongs to the UPF0177 family.</text>
</comment>
<feature type="transmembrane region" description="Helical" evidence="2">
    <location>
        <begin position="45"/>
        <end position="65"/>
    </location>
</feature>
<dbReference type="Pfam" id="PF02517">
    <property type="entry name" value="Rce1-like"/>
    <property type="match status" value="1"/>
</dbReference>
<feature type="transmembrane region" description="Helical" evidence="2">
    <location>
        <begin position="155"/>
        <end position="176"/>
    </location>
</feature>
<keyword evidence="5" id="KW-1185">Reference proteome</keyword>
<keyword evidence="4" id="KW-0378">Hydrolase</keyword>
<proteinExistence type="inferred from homology"/>
<protein>
    <submittedName>
        <fullName evidence="4">CPBP family intramembrane metalloprotease</fullName>
    </submittedName>
</protein>
<dbReference type="EMBL" id="JAGMVS010000045">
    <property type="protein sequence ID" value="MCM2437019.1"/>
    <property type="molecule type" value="Genomic_DNA"/>
</dbReference>
<keyword evidence="2" id="KW-0812">Transmembrane</keyword>
<dbReference type="PANTHER" id="PTHR36435:SF1">
    <property type="entry name" value="CAAX AMINO TERMINAL PROTEASE FAMILY PROTEIN"/>
    <property type="match status" value="1"/>
</dbReference>
<dbReference type="Proteomes" id="UP001057481">
    <property type="component" value="Unassembled WGS sequence"/>
</dbReference>
<comment type="caution">
    <text evidence="4">The sequence shown here is derived from an EMBL/GenBank/DDBJ whole genome shotgun (WGS) entry which is preliminary data.</text>
</comment>
<feature type="domain" description="CAAX prenyl protease 2/Lysostaphin resistance protein A-like" evidence="3">
    <location>
        <begin position="129"/>
        <end position="218"/>
    </location>
</feature>
<sequence>MKKKAEDLSIITRIIIFLGCVLLVIICPLIIQIGSLVNNPTINVLAPFIYVLAYLLIGWLAWSFLKPNLKLPQFTRFTSDEINTIFKTVGLIYVLNFIFNLLAQYLYQATSTQNQKNIESLLSINHLVLIVFSLTAAFIAPFVEEFIFRGLVINYFFVNSNWWINVILSGMLFSLGHASTNIVSFILYATMGSVLAYIYKKSGKIKLSIAVHMVNNTIAMLLTILTIFGVLK</sequence>
<evidence type="ECO:0000256" key="1">
    <source>
        <dbReference type="ARBA" id="ARBA00009067"/>
    </source>
</evidence>
<dbReference type="InterPro" id="IPR003675">
    <property type="entry name" value="Rce1/LyrA-like_dom"/>
</dbReference>
<feature type="transmembrane region" description="Helical" evidence="2">
    <location>
        <begin position="182"/>
        <end position="199"/>
    </location>
</feature>
<feature type="transmembrane region" description="Helical" evidence="2">
    <location>
        <begin position="211"/>
        <end position="231"/>
    </location>
</feature>
<keyword evidence="4" id="KW-0482">Metalloprotease</keyword>
<accession>A0ABT0VJH8</accession>
<evidence type="ECO:0000256" key="2">
    <source>
        <dbReference type="SAM" id="Phobius"/>
    </source>
</evidence>
<reference evidence="4" key="1">
    <citation type="submission" date="2021-04" db="EMBL/GenBank/DDBJ databases">
        <title>Taxonomic assessment of Weissella genus.</title>
        <authorList>
            <person name="Fanelli F."/>
            <person name="Chieffi D."/>
            <person name="Dell'Aquila A."/>
            <person name="Gyu-Sung C."/>
            <person name="Franz C.M.A.P."/>
            <person name="Fusco V."/>
        </authorList>
    </citation>
    <scope>NUCLEOTIDE SEQUENCE</scope>
    <source>
        <strain evidence="4">LMG 25373</strain>
    </source>
</reference>
<dbReference type="GO" id="GO:0008237">
    <property type="term" value="F:metallopeptidase activity"/>
    <property type="evidence" value="ECO:0007669"/>
    <property type="project" value="UniProtKB-KW"/>
</dbReference>
<feature type="transmembrane region" description="Helical" evidence="2">
    <location>
        <begin position="85"/>
        <end position="103"/>
    </location>
</feature>
<gene>
    <name evidence="4" type="ORF">KAK10_03610</name>
</gene>
<evidence type="ECO:0000313" key="5">
    <source>
        <dbReference type="Proteomes" id="UP001057481"/>
    </source>
</evidence>
<keyword evidence="2" id="KW-1133">Transmembrane helix</keyword>
<keyword evidence="4" id="KW-0645">Protease</keyword>
<dbReference type="PANTHER" id="PTHR36435">
    <property type="entry name" value="SLR1288 PROTEIN"/>
    <property type="match status" value="1"/>
</dbReference>
<dbReference type="RefSeq" id="WP_205144182.1">
    <property type="nucleotide sequence ID" value="NZ_JAFBDN010000023.1"/>
</dbReference>
<name>A0ABT0VJH8_9LACO</name>
<feature type="transmembrane region" description="Helical" evidence="2">
    <location>
        <begin position="123"/>
        <end position="143"/>
    </location>
</feature>
<dbReference type="InterPro" id="IPR052710">
    <property type="entry name" value="CAAX_protease"/>
</dbReference>
<evidence type="ECO:0000313" key="4">
    <source>
        <dbReference type="EMBL" id="MCM2437019.1"/>
    </source>
</evidence>
<organism evidence="4 5">
    <name type="scientific">Periweissella beninensis</name>
    <dbReference type="NCBI Taxonomy" id="504936"/>
    <lineage>
        <taxon>Bacteria</taxon>
        <taxon>Bacillati</taxon>
        <taxon>Bacillota</taxon>
        <taxon>Bacilli</taxon>
        <taxon>Lactobacillales</taxon>
        <taxon>Lactobacillaceae</taxon>
        <taxon>Periweissella</taxon>
    </lineage>
</organism>
<evidence type="ECO:0000259" key="3">
    <source>
        <dbReference type="Pfam" id="PF02517"/>
    </source>
</evidence>
<keyword evidence="2" id="KW-0472">Membrane</keyword>